<dbReference type="AlphaFoldDB" id="A0A517YUS1"/>
<evidence type="ECO:0000313" key="3">
    <source>
        <dbReference type="EMBL" id="QDU33978.1"/>
    </source>
</evidence>
<dbReference type="GO" id="GO:0005524">
    <property type="term" value="F:ATP binding"/>
    <property type="evidence" value="ECO:0007669"/>
    <property type="project" value="InterPro"/>
</dbReference>
<reference evidence="3 4" key="1">
    <citation type="submission" date="2019-02" db="EMBL/GenBank/DDBJ databases">
        <title>Deep-cultivation of Planctomycetes and their phenomic and genomic characterization uncovers novel biology.</title>
        <authorList>
            <person name="Wiegand S."/>
            <person name="Jogler M."/>
            <person name="Boedeker C."/>
            <person name="Pinto D."/>
            <person name="Vollmers J."/>
            <person name="Rivas-Marin E."/>
            <person name="Kohn T."/>
            <person name="Peeters S.H."/>
            <person name="Heuer A."/>
            <person name="Rast P."/>
            <person name="Oberbeckmann S."/>
            <person name="Bunk B."/>
            <person name="Jeske O."/>
            <person name="Meyerdierks A."/>
            <person name="Storesund J.E."/>
            <person name="Kallscheuer N."/>
            <person name="Luecker S."/>
            <person name="Lage O.M."/>
            <person name="Pohl T."/>
            <person name="Merkel B.J."/>
            <person name="Hornburger P."/>
            <person name="Mueller R.-W."/>
            <person name="Bruemmer F."/>
            <person name="Labrenz M."/>
            <person name="Spormann A.M."/>
            <person name="Op den Camp H."/>
            <person name="Overmann J."/>
            <person name="Amann R."/>
            <person name="Jetten M.S.M."/>
            <person name="Mascher T."/>
            <person name="Medema M.H."/>
            <person name="Devos D.P."/>
            <person name="Kaster A.-K."/>
            <person name="Ovreas L."/>
            <person name="Rohde M."/>
            <person name="Galperin M.Y."/>
            <person name="Jogler C."/>
        </authorList>
    </citation>
    <scope>NUCLEOTIDE SEQUENCE [LARGE SCALE GENOMIC DNA]</scope>
    <source>
        <strain evidence="3 4">KS4</strain>
    </source>
</reference>
<organism evidence="3 4">
    <name type="scientific">Poriferisphaera corsica</name>
    <dbReference type="NCBI Taxonomy" id="2528020"/>
    <lineage>
        <taxon>Bacteria</taxon>
        <taxon>Pseudomonadati</taxon>
        <taxon>Planctomycetota</taxon>
        <taxon>Phycisphaerae</taxon>
        <taxon>Phycisphaerales</taxon>
        <taxon>Phycisphaeraceae</taxon>
        <taxon>Poriferisphaera</taxon>
    </lineage>
</organism>
<dbReference type="InterPro" id="IPR004482">
    <property type="entry name" value="Mg_chelat-rel"/>
</dbReference>
<dbReference type="Pfam" id="PF01078">
    <property type="entry name" value="Mg_chelatase"/>
    <property type="match status" value="1"/>
</dbReference>
<dbReference type="SUPFAM" id="SSF52540">
    <property type="entry name" value="P-loop containing nucleoside triphosphate hydrolases"/>
    <property type="match status" value="1"/>
</dbReference>
<dbReference type="InterPro" id="IPR025158">
    <property type="entry name" value="Mg_chelat-rel_C"/>
</dbReference>
<dbReference type="Gene3D" id="3.30.230.10">
    <property type="match status" value="1"/>
</dbReference>
<accession>A0A517YUS1</accession>
<dbReference type="Proteomes" id="UP000317369">
    <property type="component" value="Chromosome"/>
</dbReference>
<comment type="similarity">
    <text evidence="1">Belongs to the Mg-chelatase subunits D/I family. ComM subfamily.</text>
</comment>
<dbReference type="Pfam" id="PF13335">
    <property type="entry name" value="Mg_chelatase_C"/>
    <property type="match status" value="1"/>
</dbReference>
<proteinExistence type="inferred from homology"/>
<dbReference type="InterPro" id="IPR014721">
    <property type="entry name" value="Ribsml_uS5_D2-typ_fold_subgr"/>
</dbReference>
<dbReference type="Pfam" id="PF13541">
    <property type="entry name" value="ChlI"/>
    <property type="match status" value="1"/>
</dbReference>
<name>A0A517YUS1_9BACT</name>
<dbReference type="EMBL" id="CP036425">
    <property type="protein sequence ID" value="QDU33978.1"/>
    <property type="molecule type" value="Genomic_DNA"/>
</dbReference>
<sequence length="506" mass="55379">MLSQVYSFILQGIDPILCEIEVSISKTGLPKATIVGLPDLAVKESLERVRTAMMNCGYATPITRLLINLAPADTKKEGPLYDLPIAIGTLIAANIIQTNKHQKLLFAGELALDGRVRPINGVINLALLCRQLNFEGIVVPADNALEAAAVDDIAIYPVKHLTDVVGLLNGSTSISPLHQSTLHDQFTRSVAAVDFSDIKGQEEAKRAMLIAAAGQHNILMIGPAGTGKTLLAKALPGILPPLSREEALEVTRIYSTLGKVPHGRSLIIERPVRSPHHTASAASLIGGGSIPRPGEVSLAHHGVLFLDELPEFSRTVIETLRQPLEDGVVTIARSQATYQFPSEFMLVAAMNPSPRGDVSADEVGHREMTKYMSRISGPLIDRIDIHVDVPRLPYEQLYEQRPTETSQSIQNKVIQARETQRQRNGSYLKPNHQLSHKELDRLAPLSDDCQLLMKDAMSELGLSARAFDKIRRVARTIADLEESHDITANHLAEAIAYRLLDREMVN</sequence>
<dbReference type="PANTHER" id="PTHR32039:SF7">
    <property type="entry name" value="COMPETENCE PROTEIN COMM"/>
    <property type="match status" value="1"/>
</dbReference>
<feature type="domain" description="AAA+ ATPase" evidence="2">
    <location>
        <begin position="214"/>
        <end position="393"/>
    </location>
</feature>
<evidence type="ECO:0000259" key="2">
    <source>
        <dbReference type="SMART" id="SM00382"/>
    </source>
</evidence>
<dbReference type="Gene3D" id="3.40.50.300">
    <property type="entry name" value="P-loop containing nucleotide triphosphate hydrolases"/>
    <property type="match status" value="1"/>
</dbReference>
<dbReference type="PANTHER" id="PTHR32039">
    <property type="entry name" value="MAGNESIUM-CHELATASE SUBUNIT CHLI"/>
    <property type="match status" value="1"/>
</dbReference>
<dbReference type="SUPFAM" id="SSF54211">
    <property type="entry name" value="Ribosomal protein S5 domain 2-like"/>
    <property type="match status" value="1"/>
</dbReference>
<dbReference type="InterPro" id="IPR000523">
    <property type="entry name" value="Mg_chelatse_chII-like_cat_dom"/>
</dbReference>
<dbReference type="RefSeq" id="WP_145077459.1">
    <property type="nucleotide sequence ID" value="NZ_CP036425.1"/>
</dbReference>
<gene>
    <name evidence="3" type="primary">comM</name>
    <name evidence="3" type="ORF">KS4_20380</name>
</gene>
<keyword evidence="4" id="KW-1185">Reference proteome</keyword>
<dbReference type="InterPro" id="IPR027417">
    <property type="entry name" value="P-loop_NTPase"/>
</dbReference>
<dbReference type="KEGG" id="pcor:KS4_20380"/>
<dbReference type="InterPro" id="IPR020568">
    <property type="entry name" value="Ribosomal_Su5_D2-typ_SF"/>
</dbReference>
<dbReference type="InterPro" id="IPR045006">
    <property type="entry name" value="CHLI-like"/>
</dbReference>
<dbReference type="NCBIfam" id="TIGR00368">
    <property type="entry name" value="YifB family Mg chelatase-like AAA ATPase"/>
    <property type="match status" value="1"/>
</dbReference>
<protein>
    <submittedName>
        <fullName evidence="3">Competence protein ComM</fullName>
    </submittedName>
</protein>
<dbReference type="InterPro" id="IPR003593">
    <property type="entry name" value="AAA+_ATPase"/>
</dbReference>
<dbReference type="OrthoDB" id="9813147at2"/>
<dbReference type="CDD" id="cd00009">
    <property type="entry name" value="AAA"/>
    <property type="match status" value="1"/>
</dbReference>
<evidence type="ECO:0000256" key="1">
    <source>
        <dbReference type="ARBA" id="ARBA00006354"/>
    </source>
</evidence>
<dbReference type="SMART" id="SM00382">
    <property type="entry name" value="AAA"/>
    <property type="match status" value="1"/>
</dbReference>
<evidence type="ECO:0000313" key="4">
    <source>
        <dbReference type="Proteomes" id="UP000317369"/>
    </source>
</evidence>